<dbReference type="AlphaFoldDB" id="A0A9W6S1G9"/>
<evidence type="ECO:0000313" key="2">
    <source>
        <dbReference type="Proteomes" id="UP001165074"/>
    </source>
</evidence>
<dbReference type="RefSeq" id="WP_285568827.1">
    <property type="nucleotide sequence ID" value="NZ_BSTK01000002.1"/>
</dbReference>
<protein>
    <submittedName>
        <fullName evidence="1">Uncharacterized protein</fullName>
    </submittedName>
</protein>
<proteinExistence type="predicted"/>
<evidence type="ECO:0000313" key="1">
    <source>
        <dbReference type="EMBL" id="GLY84042.1"/>
    </source>
</evidence>
<gene>
    <name evidence="1" type="ORF">Airi02_019710</name>
</gene>
<organism evidence="1 2">
    <name type="scientific">Actinoallomurus iriomotensis</name>
    <dbReference type="NCBI Taxonomy" id="478107"/>
    <lineage>
        <taxon>Bacteria</taxon>
        <taxon>Bacillati</taxon>
        <taxon>Actinomycetota</taxon>
        <taxon>Actinomycetes</taxon>
        <taxon>Streptosporangiales</taxon>
        <taxon>Thermomonosporaceae</taxon>
        <taxon>Actinoallomurus</taxon>
    </lineage>
</organism>
<name>A0A9W6S1G9_9ACTN</name>
<reference evidence="1" key="1">
    <citation type="submission" date="2023-03" db="EMBL/GenBank/DDBJ databases">
        <title>Actinoallomurus iriomotensis NBRC 103684.</title>
        <authorList>
            <person name="Ichikawa N."/>
            <person name="Sato H."/>
            <person name="Tonouchi N."/>
        </authorList>
    </citation>
    <scope>NUCLEOTIDE SEQUENCE</scope>
    <source>
        <strain evidence="1">NBRC 103684</strain>
    </source>
</reference>
<sequence length="205" mass="22249">MARAKTAVAPPRAALPAHEENRYLAKVKTSLARRWSHTRMKELYEQADLARYLWALDRETEALDVLRSVTSVVPPPSGAGLPNYNVWSPVVTMNALEARICRLDGDEAGAAAPVSRLMTDPGLAPNRDYIAAEVAEAPSGFADANAENSVKWACHKLSRKIGGLTLLCELGIAGHPYAEWYDVEEADRLIATGRALLAARLAMTA</sequence>
<dbReference type="Proteomes" id="UP001165074">
    <property type="component" value="Unassembled WGS sequence"/>
</dbReference>
<dbReference type="EMBL" id="BSTK01000002">
    <property type="protein sequence ID" value="GLY84042.1"/>
    <property type="molecule type" value="Genomic_DNA"/>
</dbReference>
<keyword evidence="2" id="KW-1185">Reference proteome</keyword>
<accession>A0A9W6S1G9</accession>
<comment type="caution">
    <text evidence="1">The sequence shown here is derived from an EMBL/GenBank/DDBJ whole genome shotgun (WGS) entry which is preliminary data.</text>
</comment>